<dbReference type="eggNOG" id="KOG1340">
    <property type="taxonomic scope" value="Eukaryota"/>
</dbReference>
<dbReference type="PRINTS" id="PR01797">
    <property type="entry name" value="SAPOSIN"/>
</dbReference>
<dbReference type="OrthoDB" id="19956at2759"/>
<dbReference type="InterPro" id="IPR011001">
    <property type="entry name" value="Saposin-like"/>
</dbReference>
<keyword evidence="6" id="KW-1185">Reference proteome</keyword>
<gene>
    <name evidence="5" type="ORF">DICPUDRAFT_97263</name>
</gene>
<feature type="domain" description="Saposin B-type" evidence="4">
    <location>
        <begin position="21"/>
        <end position="102"/>
    </location>
</feature>
<dbReference type="KEGG" id="dpp:DICPUDRAFT_97263"/>
<dbReference type="GO" id="GO:0016020">
    <property type="term" value="C:membrane"/>
    <property type="evidence" value="ECO:0007669"/>
    <property type="project" value="GOC"/>
</dbReference>
<keyword evidence="1" id="KW-1015">Disulfide bond</keyword>
<dbReference type="Proteomes" id="UP000001064">
    <property type="component" value="Unassembled WGS sequence"/>
</dbReference>
<dbReference type="PANTHER" id="PTHR11480:SF92">
    <property type="entry name" value="SAPOSIN B DOMAIN-CONTAINING PROTEIN-RELATED"/>
    <property type="match status" value="1"/>
</dbReference>
<proteinExistence type="predicted"/>
<dbReference type="PROSITE" id="PS50015">
    <property type="entry name" value="SAP_B"/>
    <property type="match status" value="2"/>
</dbReference>
<keyword evidence="3" id="KW-0732">Signal</keyword>
<evidence type="ECO:0000256" key="3">
    <source>
        <dbReference type="SAM" id="SignalP"/>
    </source>
</evidence>
<dbReference type="GO" id="GO:0006665">
    <property type="term" value="P:sphingolipid metabolic process"/>
    <property type="evidence" value="ECO:0007669"/>
    <property type="project" value="InterPro"/>
</dbReference>
<evidence type="ECO:0000259" key="4">
    <source>
        <dbReference type="PROSITE" id="PS50015"/>
    </source>
</evidence>
<dbReference type="SMART" id="SM00741">
    <property type="entry name" value="SapB"/>
    <property type="match status" value="2"/>
</dbReference>
<dbReference type="OMA" id="IWEEIPK"/>
<name>F0ZF78_DICPU</name>
<accession>F0ZF78</accession>
<dbReference type="InterPro" id="IPR008138">
    <property type="entry name" value="SapB_2"/>
</dbReference>
<evidence type="ECO:0000313" key="5">
    <source>
        <dbReference type="EMBL" id="EGC37405.1"/>
    </source>
</evidence>
<feature type="signal peptide" evidence="3">
    <location>
        <begin position="1"/>
        <end position="20"/>
    </location>
</feature>
<dbReference type="InParanoid" id="F0ZF78"/>
<dbReference type="EMBL" id="GL871000">
    <property type="protein sequence ID" value="EGC37405.1"/>
    <property type="molecule type" value="Genomic_DNA"/>
</dbReference>
<dbReference type="Pfam" id="PF03489">
    <property type="entry name" value="SapB_2"/>
    <property type="match status" value="2"/>
</dbReference>
<evidence type="ECO:0000256" key="1">
    <source>
        <dbReference type="ARBA" id="ARBA00023157"/>
    </source>
</evidence>
<feature type="domain" description="Saposin B-type" evidence="4">
    <location>
        <begin position="139"/>
        <end position="218"/>
    </location>
</feature>
<sequence>MKFIAILLIALLGFVSTTSASQAECDFCDVVVNYVEGFVLKNKTQSEIETELEKVCNLVSPNLKSTCDNIVMAYTETIIKLIIMKENPSTICQQIKICPQTPQPSLYEQMASFNQDKLKEIKGEVLKKASPLLGRTRESSDICSICKIVTGDVIVMVKQNKTESEIISDLDNVCKEFKVFANQCTQMVEQYVPAIIGMIESEDPQEICQQIKLCPPSNSNHNNNNNNHNFYNRPINKGRLSITKNF</sequence>
<reference evidence="6" key="1">
    <citation type="journal article" date="2011" name="Genome Biol.">
        <title>Comparative genomics of the social amoebae Dictyostelium discoideum and Dictyostelium purpureum.</title>
        <authorList>
            <consortium name="US DOE Joint Genome Institute (JGI-PGF)"/>
            <person name="Sucgang R."/>
            <person name="Kuo A."/>
            <person name="Tian X."/>
            <person name="Salerno W."/>
            <person name="Parikh A."/>
            <person name="Feasley C.L."/>
            <person name="Dalin E."/>
            <person name="Tu H."/>
            <person name="Huang E."/>
            <person name="Barry K."/>
            <person name="Lindquist E."/>
            <person name="Shapiro H."/>
            <person name="Bruce D."/>
            <person name="Schmutz J."/>
            <person name="Salamov A."/>
            <person name="Fey P."/>
            <person name="Gaudet P."/>
            <person name="Anjard C."/>
            <person name="Babu M.M."/>
            <person name="Basu S."/>
            <person name="Bushmanova Y."/>
            <person name="van der Wel H."/>
            <person name="Katoh-Kurasawa M."/>
            <person name="Dinh C."/>
            <person name="Coutinho P.M."/>
            <person name="Saito T."/>
            <person name="Elias M."/>
            <person name="Schaap P."/>
            <person name="Kay R.R."/>
            <person name="Henrissat B."/>
            <person name="Eichinger L."/>
            <person name="Rivero F."/>
            <person name="Putnam N.H."/>
            <person name="West C.M."/>
            <person name="Loomis W.F."/>
            <person name="Chisholm R.L."/>
            <person name="Shaulsky G."/>
            <person name="Strassmann J.E."/>
            <person name="Queller D.C."/>
            <person name="Kuspa A."/>
            <person name="Grigoriev I.V."/>
        </authorList>
    </citation>
    <scope>NUCLEOTIDE SEQUENCE [LARGE SCALE GENOMIC DNA]</scope>
    <source>
        <strain evidence="6">QSDP1</strain>
    </source>
</reference>
<dbReference type="InterPro" id="IPR008373">
    <property type="entry name" value="Saposin"/>
</dbReference>
<dbReference type="GeneID" id="10499854"/>
<keyword evidence="2" id="KW-0325">Glycoprotein</keyword>
<dbReference type="GO" id="GO:0005764">
    <property type="term" value="C:lysosome"/>
    <property type="evidence" value="ECO:0007669"/>
    <property type="project" value="InterPro"/>
</dbReference>
<dbReference type="InterPro" id="IPR051428">
    <property type="entry name" value="Sphingo_Act-Surfact_Prot"/>
</dbReference>
<dbReference type="AlphaFoldDB" id="F0ZF78"/>
<evidence type="ECO:0000256" key="2">
    <source>
        <dbReference type="ARBA" id="ARBA00023180"/>
    </source>
</evidence>
<protein>
    <recommendedName>
        <fullName evidence="4">Saposin B-type domain-containing protein</fullName>
    </recommendedName>
</protein>
<feature type="chain" id="PRO_5003265087" description="Saposin B-type domain-containing protein" evidence="3">
    <location>
        <begin position="21"/>
        <end position="246"/>
    </location>
</feature>
<dbReference type="SUPFAM" id="SSF47862">
    <property type="entry name" value="Saposin"/>
    <property type="match status" value="2"/>
</dbReference>
<dbReference type="PANTHER" id="PTHR11480">
    <property type="entry name" value="SAPOSIN-RELATED"/>
    <property type="match status" value="1"/>
</dbReference>
<dbReference type="InterPro" id="IPR007856">
    <property type="entry name" value="SapB_1"/>
</dbReference>
<dbReference type="VEuPathDB" id="AmoebaDB:DICPUDRAFT_97263"/>
<dbReference type="RefSeq" id="XP_003286058.1">
    <property type="nucleotide sequence ID" value="XM_003286010.1"/>
</dbReference>
<evidence type="ECO:0000313" key="6">
    <source>
        <dbReference type="Proteomes" id="UP000001064"/>
    </source>
</evidence>
<dbReference type="Pfam" id="PF05184">
    <property type="entry name" value="SapB_1"/>
    <property type="match status" value="2"/>
</dbReference>
<dbReference type="InterPro" id="IPR008139">
    <property type="entry name" value="SaposinB_dom"/>
</dbReference>
<dbReference type="GO" id="GO:0005615">
    <property type="term" value="C:extracellular space"/>
    <property type="evidence" value="ECO:0000318"/>
    <property type="project" value="GO_Central"/>
</dbReference>
<dbReference type="Gene3D" id="1.10.225.10">
    <property type="entry name" value="Saposin-like"/>
    <property type="match status" value="2"/>
</dbReference>
<organism evidence="5 6">
    <name type="scientific">Dictyostelium purpureum</name>
    <name type="common">Slime mold</name>
    <dbReference type="NCBI Taxonomy" id="5786"/>
    <lineage>
        <taxon>Eukaryota</taxon>
        <taxon>Amoebozoa</taxon>
        <taxon>Evosea</taxon>
        <taxon>Eumycetozoa</taxon>
        <taxon>Dictyostelia</taxon>
        <taxon>Dictyosteliales</taxon>
        <taxon>Dictyosteliaceae</taxon>
        <taxon>Dictyostelium</taxon>
    </lineage>
</organism>